<feature type="modified residue" description="4-aspartylphosphate" evidence="6">
    <location>
        <position position="52"/>
    </location>
</feature>
<dbReference type="PANTHER" id="PTHR44591">
    <property type="entry name" value="STRESS RESPONSE REGULATOR PROTEIN 1"/>
    <property type="match status" value="1"/>
</dbReference>
<accession>A0A941W425</accession>
<name>A0A941W425_9BACT</name>
<sequence>MYKILIVDDETTACKFLKKILESKNFSVTVSYSGESALVKVKTEMPDIVILDIIMPGMGGIETLRRIRQLDNKVVIIMLTAVRDEDIAKDALTKGADDYMVKPVDVEYLVSSMIPAYTVIRRRC</sequence>
<gene>
    <name evidence="8" type="ORF">MAG551_02151</name>
</gene>
<dbReference type="EMBL" id="JAANXD010000080">
    <property type="protein sequence ID" value="MBS1259085.1"/>
    <property type="molecule type" value="Genomic_DNA"/>
</dbReference>
<dbReference type="InterPro" id="IPR011006">
    <property type="entry name" value="CheY-like_superfamily"/>
</dbReference>
<evidence type="ECO:0000256" key="1">
    <source>
        <dbReference type="ARBA" id="ARBA00022553"/>
    </source>
</evidence>
<keyword evidence="5" id="KW-0804">Transcription</keyword>
<reference evidence="8" key="1">
    <citation type="journal article" date="2021" name="ISME J.">
        <title>Fine-scale metabolic discontinuity in a stratified prokaryote microbiome of a Red Sea deep halocline.</title>
        <authorList>
            <person name="Michoud G."/>
            <person name="Ngugi D.K."/>
            <person name="Barozzi A."/>
            <person name="Merlino G."/>
            <person name="Calleja M.L."/>
            <person name="Delgado-Huertas A."/>
            <person name="Moran X.A.G."/>
            <person name="Daffonchio D."/>
        </authorList>
    </citation>
    <scope>NUCLEOTIDE SEQUENCE</scope>
    <source>
        <strain evidence="8">SuakinDeep_MAG55_1</strain>
    </source>
</reference>
<evidence type="ECO:0000313" key="8">
    <source>
        <dbReference type="EMBL" id="MBS1259085.1"/>
    </source>
</evidence>
<dbReference type="Gene3D" id="3.40.50.2300">
    <property type="match status" value="1"/>
</dbReference>
<dbReference type="SUPFAM" id="SSF52172">
    <property type="entry name" value="CheY-like"/>
    <property type="match status" value="1"/>
</dbReference>
<dbReference type="Proteomes" id="UP000722750">
    <property type="component" value="Unassembled WGS sequence"/>
</dbReference>
<organism evidence="8 9">
    <name type="scientific">Candidatus Scalindua arabica</name>
    <dbReference type="NCBI Taxonomy" id="1127984"/>
    <lineage>
        <taxon>Bacteria</taxon>
        <taxon>Pseudomonadati</taxon>
        <taxon>Planctomycetota</taxon>
        <taxon>Candidatus Brocadiia</taxon>
        <taxon>Candidatus Brocadiales</taxon>
        <taxon>Candidatus Scalinduaceae</taxon>
        <taxon>Candidatus Scalindua</taxon>
    </lineage>
</organism>
<comment type="caution">
    <text evidence="8">The sequence shown here is derived from an EMBL/GenBank/DDBJ whole genome shotgun (WGS) entry which is preliminary data.</text>
</comment>
<dbReference type="SMART" id="SM00448">
    <property type="entry name" value="REC"/>
    <property type="match status" value="1"/>
</dbReference>
<keyword evidence="2" id="KW-0902">Two-component regulatory system</keyword>
<dbReference type="CDD" id="cd17574">
    <property type="entry name" value="REC_OmpR"/>
    <property type="match status" value="1"/>
</dbReference>
<feature type="domain" description="Response regulatory" evidence="7">
    <location>
        <begin position="3"/>
        <end position="117"/>
    </location>
</feature>
<protein>
    <submittedName>
        <fullName evidence="8">Response regulator ArlR</fullName>
    </submittedName>
</protein>
<keyword evidence="1 6" id="KW-0597">Phosphoprotein</keyword>
<dbReference type="InterPro" id="IPR001789">
    <property type="entry name" value="Sig_transdc_resp-reg_receiver"/>
</dbReference>
<evidence type="ECO:0000256" key="4">
    <source>
        <dbReference type="ARBA" id="ARBA00023125"/>
    </source>
</evidence>
<dbReference type="Pfam" id="PF00072">
    <property type="entry name" value="Response_reg"/>
    <property type="match status" value="1"/>
</dbReference>
<dbReference type="PANTHER" id="PTHR44591:SF14">
    <property type="entry name" value="PROTEIN PILG"/>
    <property type="match status" value="1"/>
</dbReference>
<evidence type="ECO:0000256" key="2">
    <source>
        <dbReference type="ARBA" id="ARBA00023012"/>
    </source>
</evidence>
<dbReference type="InterPro" id="IPR050595">
    <property type="entry name" value="Bact_response_regulator"/>
</dbReference>
<evidence type="ECO:0000256" key="6">
    <source>
        <dbReference type="PROSITE-ProRule" id="PRU00169"/>
    </source>
</evidence>
<proteinExistence type="predicted"/>
<keyword evidence="3" id="KW-0805">Transcription regulation</keyword>
<evidence type="ECO:0000313" key="9">
    <source>
        <dbReference type="Proteomes" id="UP000722750"/>
    </source>
</evidence>
<dbReference type="AlphaFoldDB" id="A0A941W425"/>
<dbReference type="GO" id="GO:0000160">
    <property type="term" value="P:phosphorelay signal transduction system"/>
    <property type="evidence" value="ECO:0007669"/>
    <property type="project" value="UniProtKB-KW"/>
</dbReference>
<evidence type="ECO:0000256" key="5">
    <source>
        <dbReference type="ARBA" id="ARBA00023163"/>
    </source>
</evidence>
<evidence type="ECO:0000259" key="7">
    <source>
        <dbReference type="PROSITE" id="PS50110"/>
    </source>
</evidence>
<dbReference type="PROSITE" id="PS50110">
    <property type="entry name" value="RESPONSE_REGULATORY"/>
    <property type="match status" value="1"/>
</dbReference>
<evidence type="ECO:0000256" key="3">
    <source>
        <dbReference type="ARBA" id="ARBA00023015"/>
    </source>
</evidence>
<dbReference type="GO" id="GO:0003677">
    <property type="term" value="F:DNA binding"/>
    <property type="evidence" value="ECO:0007669"/>
    <property type="project" value="UniProtKB-KW"/>
</dbReference>
<dbReference type="FunFam" id="3.40.50.2300:FF:000001">
    <property type="entry name" value="DNA-binding response regulator PhoB"/>
    <property type="match status" value="1"/>
</dbReference>
<keyword evidence="4" id="KW-0238">DNA-binding</keyword>